<keyword evidence="2" id="KW-1185">Reference proteome</keyword>
<dbReference type="EnsemblPlants" id="AVESA.00010b.r2.5CG0914040.1">
    <property type="protein sequence ID" value="AVESA.00010b.r2.5CG0914040.1.CDS"/>
    <property type="gene ID" value="AVESA.00010b.r2.5CG0914040"/>
</dbReference>
<accession>A0ACD5Y5D5</accession>
<reference evidence="1" key="2">
    <citation type="submission" date="2025-09" db="UniProtKB">
        <authorList>
            <consortium name="EnsemblPlants"/>
        </authorList>
    </citation>
    <scope>IDENTIFICATION</scope>
</reference>
<proteinExistence type="predicted"/>
<reference evidence="1" key="1">
    <citation type="submission" date="2021-05" db="EMBL/GenBank/DDBJ databases">
        <authorList>
            <person name="Scholz U."/>
            <person name="Mascher M."/>
            <person name="Fiebig A."/>
        </authorList>
    </citation>
    <scope>NUCLEOTIDE SEQUENCE [LARGE SCALE GENOMIC DNA]</scope>
</reference>
<organism evidence="1 2">
    <name type="scientific">Avena sativa</name>
    <name type="common">Oat</name>
    <dbReference type="NCBI Taxonomy" id="4498"/>
    <lineage>
        <taxon>Eukaryota</taxon>
        <taxon>Viridiplantae</taxon>
        <taxon>Streptophyta</taxon>
        <taxon>Embryophyta</taxon>
        <taxon>Tracheophyta</taxon>
        <taxon>Spermatophyta</taxon>
        <taxon>Magnoliopsida</taxon>
        <taxon>Liliopsida</taxon>
        <taxon>Poales</taxon>
        <taxon>Poaceae</taxon>
        <taxon>BOP clade</taxon>
        <taxon>Pooideae</taxon>
        <taxon>Poodae</taxon>
        <taxon>Poeae</taxon>
        <taxon>Poeae Chloroplast Group 1 (Aveneae type)</taxon>
        <taxon>Aveninae</taxon>
        <taxon>Avena</taxon>
    </lineage>
</organism>
<protein>
    <submittedName>
        <fullName evidence="1">Uncharacterized protein</fullName>
    </submittedName>
</protein>
<evidence type="ECO:0000313" key="1">
    <source>
        <dbReference type="EnsemblPlants" id="AVESA.00010b.r2.5CG0914040.1.CDS"/>
    </source>
</evidence>
<dbReference type="Proteomes" id="UP001732700">
    <property type="component" value="Chromosome 5C"/>
</dbReference>
<sequence length="456" mass="49222">MCISSSTTSLHFTDASTARPRSLAMPPSHGDLQLDGEAPAAGGQGGDVAPRRVWVPGPVIVGAGPSGLATAACLKARGVPSLVLERDACVASSWRHRTYERMRLHLPRCFCELPLVPFPPGTPPYPNRDQFIAYLDAYARAFAVEPLLGARVRAAAYRAAIGFWRVTVDVASGADGGDAVTATTEFVSRWLVVATGENAEPVWPEGVEGMEVYRGAVMHTSTYKRGDEFAGKKVLVVGCGNSGMEVSLDLCNNGARASMVVRDKLHVLPRDILGISTFGLSVFLLKWLPLKCVDALFLFCSRLILGDTAKYGLQRPKIGPLQLKKSTGKTPVLDIGALRKIRDGEIKVVPSINRFTEGGVEFADGCKEDFDAVILATGYKSNVPSWLKEEEFFSQSDGFPRKAFSHSWRGKNGLYATGFTRRGLMGSSYDASRIAADIANQWTEALARNIAAHNDA</sequence>
<evidence type="ECO:0000313" key="2">
    <source>
        <dbReference type="Proteomes" id="UP001732700"/>
    </source>
</evidence>
<name>A0ACD5Y5D5_AVESA</name>